<reference evidence="1" key="2">
    <citation type="submission" date="2020-11" db="EMBL/GenBank/DDBJ databases">
        <authorList>
            <person name="McCartney M.A."/>
            <person name="Auch B."/>
            <person name="Kono T."/>
            <person name="Mallez S."/>
            <person name="Becker A."/>
            <person name="Gohl D.M."/>
            <person name="Silverstein K.A.T."/>
            <person name="Koren S."/>
            <person name="Bechman K.B."/>
            <person name="Herman A."/>
            <person name="Abrahante J.E."/>
            <person name="Garbe J."/>
        </authorList>
    </citation>
    <scope>NUCLEOTIDE SEQUENCE</scope>
    <source>
        <strain evidence="1">Duluth1</strain>
        <tissue evidence="1">Whole animal</tissue>
    </source>
</reference>
<reference evidence="1" key="1">
    <citation type="journal article" date="2019" name="bioRxiv">
        <title>The Genome of the Zebra Mussel, Dreissena polymorpha: A Resource for Invasive Species Research.</title>
        <authorList>
            <person name="McCartney M.A."/>
            <person name="Auch B."/>
            <person name="Kono T."/>
            <person name="Mallez S."/>
            <person name="Zhang Y."/>
            <person name="Obille A."/>
            <person name="Becker A."/>
            <person name="Abrahante J.E."/>
            <person name="Garbe J."/>
            <person name="Badalamenti J.P."/>
            <person name="Herman A."/>
            <person name="Mangelson H."/>
            <person name="Liachko I."/>
            <person name="Sullivan S."/>
            <person name="Sone E.D."/>
            <person name="Koren S."/>
            <person name="Silverstein K.A.T."/>
            <person name="Beckman K.B."/>
            <person name="Gohl D.M."/>
        </authorList>
    </citation>
    <scope>NUCLEOTIDE SEQUENCE</scope>
    <source>
        <strain evidence="1">Duluth1</strain>
        <tissue evidence="1">Whole animal</tissue>
    </source>
</reference>
<dbReference type="Proteomes" id="UP000828390">
    <property type="component" value="Unassembled WGS sequence"/>
</dbReference>
<evidence type="ECO:0000313" key="1">
    <source>
        <dbReference type="EMBL" id="KAH3855892.1"/>
    </source>
</evidence>
<gene>
    <name evidence="1" type="ORF">DPMN_098466</name>
</gene>
<protein>
    <submittedName>
        <fullName evidence="1">Uncharacterized protein</fullName>
    </submittedName>
</protein>
<dbReference type="EMBL" id="JAIWYP010000003">
    <property type="protein sequence ID" value="KAH3855892.1"/>
    <property type="molecule type" value="Genomic_DNA"/>
</dbReference>
<proteinExistence type="predicted"/>
<accession>A0A9D4LC56</accession>
<sequence length="73" mass="8310">MRAELDWHSVRNGPFCEFGSIFRWFWFWNGKHVGDIGSGPGVPCCSRGIGGWNCCLQQTTGKQNSAKYSRFFC</sequence>
<keyword evidence="2" id="KW-1185">Reference proteome</keyword>
<evidence type="ECO:0000313" key="2">
    <source>
        <dbReference type="Proteomes" id="UP000828390"/>
    </source>
</evidence>
<organism evidence="1 2">
    <name type="scientific">Dreissena polymorpha</name>
    <name type="common">Zebra mussel</name>
    <name type="synonym">Mytilus polymorpha</name>
    <dbReference type="NCBI Taxonomy" id="45954"/>
    <lineage>
        <taxon>Eukaryota</taxon>
        <taxon>Metazoa</taxon>
        <taxon>Spiralia</taxon>
        <taxon>Lophotrochozoa</taxon>
        <taxon>Mollusca</taxon>
        <taxon>Bivalvia</taxon>
        <taxon>Autobranchia</taxon>
        <taxon>Heteroconchia</taxon>
        <taxon>Euheterodonta</taxon>
        <taxon>Imparidentia</taxon>
        <taxon>Neoheterodontei</taxon>
        <taxon>Myida</taxon>
        <taxon>Dreissenoidea</taxon>
        <taxon>Dreissenidae</taxon>
        <taxon>Dreissena</taxon>
    </lineage>
</organism>
<dbReference type="AlphaFoldDB" id="A0A9D4LC56"/>
<comment type="caution">
    <text evidence="1">The sequence shown here is derived from an EMBL/GenBank/DDBJ whole genome shotgun (WGS) entry which is preliminary data.</text>
</comment>
<name>A0A9D4LC56_DREPO</name>